<dbReference type="KEGG" id="csol:105364076"/>
<dbReference type="AlphaFoldDB" id="A0AAJ6YLE2"/>
<evidence type="ECO:0000313" key="2">
    <source>
        <dbReference type="RefSeq" id="XP_011500242.1"/>
    </source>
</evidence>
<gene>
    <name evidence="2" type="primary">LOC105364076</name>
</gene>
<dbReference type="Proteomes" id="UP000695007">
    <property type="component" value="Unplaced"/>
</dbReference>
<evidence type="ECO:0000313" key="1">
    <source>
        <dbReference type="Proteomes" id="UP000695007"/>
    </source>
</evidence>
<accession>A0AAJ6YLE2</accession>
<name>A0AAJ6YLE2_9HYME</name>
<keyword evidence="1" id="KW-1185">Reference proteome</keyword>
<dbReference type="GeneID" id="105364076"/>
<dbReference type="RefSeq" id="XP_011500242.1">
    <property type="nucleotide sequence ID" value="XM_011501940.1"/>
</dbReference>
<protein>
    <submittedName>
        <fullName evidence="2">Uncharacterized protein LOC105364076</fullName>
    </submittedName>
</protein>
<reference evidence="2" key="1">
    <citation type="submission" date="2025-08" db="UniProtKB">
        <authorList>
            <consortium name="RefSeq"/>
        </authorList>
    </citation>
    <scope>IDENTIFICATION</scope>
</reference>
<proteinExistence type="predicted"/>
<organism evidence="1 2">
    <name type="scientific">Ceratosolen solmsi marchali</name>
    <dbReference type="NCBI Taxonomy" id="326594"/>
    <lineage>
        <taxon>Eukaryota</taxon>
        <taxon>Metazoa</taxon>
        <taxon>Ecdysozoa</taxon>
        <taxon>Arthropoda</taxon>
        <taxon>Hexapoda</taxon>
        <taxon>Insecta</taxon>
        <taxon>Pterygota</taxon>
        <taxon>Neoptera</taxon>
        <taxon>Endopterygota</taxon>
        <taxon>Hymenoptera</taxon>
        <taxon>Apocrita</taxon>
        <taxon>Proctotrupomorpha</taxon>
        <taxon>Chalcidoidea</taxon>
        <taxon>Agaonidae</taxon>
        <taxon>Agaoninae</taxon>
        <taxon>Ceratosolen</taxon>
    </lineage>
</organism>
<sequence length="555" mass="61479">MSTQNICDQSVTQGPGYVSHLKRLSRVENICKNPCSPSSPQSKSDQNRKDATTSLEFITSSVVNKNPKEKAMPCCPCSKNTQSVKLCIASTIGTNDKCSKEKILPSCPCNKNVQVSRAGGTKTTVKCPDEKITVPCNEQSQSSKVCDISTIIGNKSSNEKSLFCPCTKNSQGCKMFETSAIATSDEFCKEKSSRICKTSNTTINDNYSKERVKPCYLCSKNTQTTNMCETTIVTANDKCSTQNVTSLCSYRNNPQNPSKGSCVLKKSDICTKEIYPGRTSSCMDKRGFQDSTNDKSIGTADNPKIVRFESTRGVRRPPRVAARFEDGVLEAYSEFKIVFPNGNERTSNCLNEATELVETQHSTEDCGVSINFVSTDCDGKANHSSMKNCCNMKCGDNNQSTQCEIIEIYDTSVINAETQTSRLNEDKSISCQDFFRSCNFTDYNKVKCQGSCATRDNCRTVIPCSKLLKYRPGTSPSISKDVNWMYIRCLKCKPNKTTDFENCTCFEDNMKTRATCNKLATDGPSFTLEARNEITREKCSRCFNKAQQNAKKGRG</sequence>